<evidence type="ECO:0000313" key="3">
    <source>
        <dbReference type="EMBL" id="TXL80384.1"/>
    </source>
</evidence>
<name>A0A5C8PSX3_9HYPH</name>
<organism evidence="3 4">
    <name type="scientific">Vineibacter terrae</name>
    <dbReference type="NCBI Taxonomy" id="2586908"/>
    <lineage>
        <taxon>Bacteria</taxon>
        <taxon>Pseudomonadati</taxon>
        <taxon>Pseudomonadota</taxon>
        <taxon>Alphaproteobacteria</taxon>
        <taxon>Hyphomicrobiales</taxon>
        <taxon>Vineibacter</taxon>
    </lineage>
</organism>
<proteinExistence type="predicted"/>
<dbReference type="AlphaFoldDB" id="A0A5C8PSX3"/>
<evidence type="ECO:0000313" key="4">
    <source>
        <dbReference type="Proteomes" id="UP000321638"/>
    </source>
</evidence>
<feature type="region of interest" description="Disordered" evidence="1">
    <location>
        <begin position="26"/>
        <end position="53"/>
    </location>
</feature>
<reference evidence="3 4" key="1">
    <citation type="submission" date="2019-06" db="EMBL/GenBank/DDBJ databases">
        <title>New taxonomy in bacterial strain CC-CFT640, isolated from vineyard.</title>
        <authorList>
            <person name="Lin S.-Y."/>
            <person name="Tsai C.-F."/>
            <person name="Young C.-C."/>
        </authorList>
    </citation>
    <scope>NUCLEOTIDE SEQUENCE [LARGE SCALE GENOMIC DNA]</scope>
    <source>
        <strain evidence="3 4">CC-CFT640</strain>
    </source>
</reference>
<keyword evidence="2" id="KW-0732">Signal</keyword>
<accession>A0A5C8PSX3</accession>
<feature type="signal peptide" evidence="2">
    <location>
        <begin position="1"/>
        <end position="26"/>
    </location>
</feature>
<evidence type="ECO:0008006" key="5">
    <source>
        <dbReference type="Google" id="ProtNLM"/>
    </source>
</evidence>
<keyword evidence="4" id="KW-1185">Reference proteome</keyword>
<protein>
    <recommendedName>
        <fullName evidence="5">DUF4175 domain-containing protein</fullName>
    </recommendedName>
</protein>
<feature type="compositionally biased region" description="Basic and acidic residues" evidence="1">
    <location>
        <begin position="42"/>
        <end position="53"/>
    </location>
</feature>
<comment type="caution">
    <text evidence="3">The sequence shown here is derived from an EMBL/GenBank/DDBJ whole genome shotgun (WGS) entry which is preliminary data.</text>
</comment>
<sequence>MIRRQTALFATATLLGGLAAVTAALAQAPAPASPPPQGQEMMKGHDGMMGRMDPDHMKQMARMMENCNRMMERMNEDKPGSPDGSPPARRS</sequence>
<dbReference type="Proteomes" id="UP000321638">
    <property type="component" value="Unassembled WGS sequence"/>
</dbReference>
<dbReference type="EMBL" id="VDUZ01000004">
    <property type="protein sequence ID" value="TXL80384.1"/>
    <property type="molecule type" value="Genomic_DNA"/>
</dbReference>
<evidence type="ECO:0000256" key="1">
    <source>
        <dbReference type="SAM" id="MobiDB-lite"/>
    </source>
</evidence>
<feature type="chain" id="PRO_5023146195" description="DUF4175 domain-containing protein" evidence="2">
    <location>
        <begin position="27"/>
        <end position="91"/>
    </location>
</feature>
<feature type="region of interest" description="Disordered" evidence="1">
    <location>
        <begin position="71"/>
        <end position="91"/>
    </location>
</feature>
<gene>
    <name evidence="3" type="ORF">FHP25_04960</name>
</gene>
<feature type="compositionally biased region" description="Basic and acidic residues" evidence="1">
    <location>
        <begin position="71"/>
        <end position="80"/>
    </location>
</feature>
<evidence type="ECO:0000256" key="2">
    <source>
        <dbReference type="SAM" id="SignalP"/>
    </source>
</evidence>